<protein>
    <submittedName>
        <fullName evidence="1">Uncharacterized protein</fullName>
    </submittedName>
</protein>
<evidence type="ECO:0000313" key="2">
    <source>
        <dbReference type="Proteomes" id="UP000001700"/>
    </source>
</evidence>
<dbReference type="AlphaFoldDB" id="D4G7Y7"/>
<dbReference type="EMBL" id="CP001085">
    <property type="protein sequence ID" value="ADD79511.1"/>
    <property type="molecule type" value="Genomic_DNA"/>
</dbReference>
<dbReference type="KEGG" id="rip:RIEPE_0179"/>
<keyword evidence="2" id="KW-1185">Reference proteome</keyword>
<reference evidence="1" key="1">
    <citation type="submission" date="2008-05" db="EMBL/GenBank/DDBJ databases">
        <title>Genome sequence of Riesia pediculicola USDA.</title>
        <authorList>
            <person name="Kirkness E.F."/>
        </authorList>
    </citation>
    <scope>NUCLEOTIDE SEQUENCE [LARGE SCALE GENOMIC DNA]</scope>
    <source>
        <strain evidence="1">USDA</strain>
    </source>
</reference>
<gene>
    <name evidence="1" type="ordered locus">RIEPE_0179</name>
</gene>
<dbReference type="Proteomes" id="UP000001700">
    <property type="component" value="Chromosome"/>
</dbReference>
<sequence length="37" mass="4453">MNNFRKNSFKNRLIRITSFKKRAFANKSFNLSKIFQG</sequence>
<proteinExistence type="predicted"/>
<organism evidence="1 2">
    <name type="scientific">Riesia pediculicola (strain USDA)</name>
    <dbReference type="NCBI Taxonomy" id="515618"/>
    <lineage>
        <taxon>Bacteria</taxon>
        <taxon>Pseudomonadati</taxon>
        <taxon>Pseudomonadota</taxon>
        <taxon>Gammaproteobacteria</taxon>
        <taxon>Enterobacterales</taxon>
        <taxon>Enterobacteriaceae</taxon>
        <taxon>Candidatus Riesia</taxon>
    </lineage>
</organism>
<evidence type="ECO:0000313" key="1">
    <source>
        <dbReference type="EMBL" id="ADD79511.1"/>
    </source>
</evidence>
<name>D4G7Y7_RIEPU</name>
<dbReference type="HOGENOM" id="CLU_3348074_0_0_6"/>
<accession>D4G7Y7</accession>